<organism evidence="3 4">
    <name type="scientific">Glycine soja</name>
    <name type="common">Wild soybean</name>
    <dbReference type="NCBI Taxonomy" id="3848"/>
    <lineage>
        <taxon>Eukaryota</taxon>
        <taxon>Viridiplantae</taxon>
        <taxon>Streptophyta</taxon>
        <taxon>Embryophyta</taxon>
        <taxon>Tracheophyta</taxon>
        <taxon>Spermatophyta</taxon>
        <taxon>Magnoliopsida</taxon>
        <taxon>eudicotyledons</taxon>
        <taxon>Gunneridae</taxon>
        <taxon>Pentapetalae</taxon>
        <taxon>rosids</taxon>
        <taxon>fabids</taxon>
        <taxon>Fabales</taxon>
        <taxon>Fabaceae</taxon>
        <taxon>Papilionoideae</taxon>
        <taxon>50 kb inversion clade</taxon>
        <taxon>NPAAA clade</taxon>
        <taxon>indigoferoid/millettioid clade</taxon>
        <taxon>Phaseoleae</taxon>
        <taxon>Glycine</taxon>
        <taxon>Glycine subgen. Soja</taxon>
    </lineage>
</organism>
<feature type="domain" description="Polymerase nucleotidyl transferase" evidence="1">
    <location>
        <begin position="1"/>
        <end position="68"/>
    </location>
</feature>
<dbReference type="GO" id="GO:0016779">
    <property type="term" value="F:nucleotidyltransferase activity"/>
    <property type="evidence" value="ECO:0007669"/>
    <property type="project" value="InterPro"/>
</dbReference>
<evidence type="ECO:0000313" key="4">
    <source>
        <dbReference type="Proteomes" id="UP000289340"/>
    </source>
</evidence>
<dbReference type="InterPro" id="IPR002934">
    <property type="entry name" value="Polymerase_NTP_transf_dom"/>
</dbReference>
<dbReference type="PANTHER" id="PTHR45979">
    <property type="entry name" value="PAP/OAS1 SUBSTRATE-BINDING DOMAIN SUPERFAMILY"/>
    <property type="match status" value="1"/>
</dbReference>
<dbReference type="SUPFAM" id="SSF81301">
    <property type="entry name" value="Nucleotidyltransferase"/>
    <property type="match status" value="1"/>
</dbReference>
<feature type="non-terminal residue" evidence="3">
    <location>
        <position position="1"/>
    </location>
</feature>
<dbReference type="SUPFAM" id="SSF81631">
    <property type="entry name" value="PAP/OAS1 substrate-binding domain"/>
    <property type="match status" value="1"/>
</dbReference>
<dbReference type="PANTHER" id="PTHR45979:SF30">
    <property type="entry name" value="NUCLEOTIDYLTRANSFERASE"/>
    <property type="match status" value="1"/>
</dbReference>
<name>A0A445K8R4_GLYSO</name>
<keyword evidence="4" id="KW-1185">Reference proteome</keyword>
<dbReference type="Gene3D" id="1.10.1410.10">
    <property type="match status" value="1"/>
</dbReference>
<comment type="caution">
    <text evidence="3">The sequence shown here is derived from an EMBL/GenBank/DDBJ whole genome shotgun (WGS) entry which is preliminary data.</text>
</comment>
<evidence type="ECO:0000313" key="3">
    <source>
        <dbReference type="EMBL" id="RZC07186.1"/>
    </source>
</evidence>
<accession>A0A445K8R4</accession>
<evidence type="ECO:0000259" key="1">
    <source>
        <dbReference type="Pfam" id="PF01909"/>
    </source>
</evidence>
<dbReference type="AlphaFoldDB" id="A0A445K8R4"/>
<proteinExistence type="predicted"/>
<dbReference type="Pfam" id="PF26180">
    <property type="entry name" value="PAP-OAS1"/>
    <property type="match status" value="1"/>
</dbReference>
<sequence>VFTFGSVPLKTYLPDGDIDLAVFAENQHSEDRLIQDVRNILENQGTNEDSEFHVKEVQYIQGEVKIIKCLIENFVVDISFNQIDGLGTLCFLEEVDNLIRKEHLFKESIILIKAWSYYESRILGSQHGLLSTYGLEILIIYLFNIYSHTLAGPLEVLFQFLNFFSKFDWNKYCISLRGPVPIRSLPKMKGTPLFLCPSYLC</sequence>
<dbReference type="EMBL" id="QZWG01000006">
    <property type="protein sequence ID" value="RZC07186.1"/>
    <property type="molecule type" value="Genomic_DNA"/>
</dbReference>
<reference evidence="3 4" key="1">
    <citation type="submission" date="2018-09" db="EMBL/GenBank/DDBJ databases">
        <title>A high-quality reference genome of wild soybean provides a powerful tool to mine soybean genomes.</title>
        <authorList>
            <person name="Xie M."/>
            <person name="Chung C.Y.L."/>
            <person name="Li M.-W."/>
            <person name="Wong F.-L."/>
            <person name="Chan T.-F."/>
            <person name="Lam H.-M."/>
        </authorList>
    </citation>
    <scope>NUCLEOTIDE SEQUENCE [LARGE SCALE GENOMIC DNA]</scope>
    <source>
        <strain evidence="4">cv. W05</strain>
        <tissue evidence="3">Hypocotyl of etiolated seedlings</tissue>
    </source>
</reference>
<dbReference type="InterPro" id="IPR058921">
    <property type="entry name" value="PAP/OAS1-rel"/>
</dbReference>
<protein>
    <submittedName>
        <fullName evidence="3">Uncharacterized protein</fullName>
    </submittedName>
</protein>
<feature type="domain" description="PAP/OAS1 substrate-binding-related" evidence="2">
    <location>
        <begin position="99"/>
        <end position="189"/>
    </location>
</feature>
<evidence type="ECO:0000259" key="2">
    <source>
        <dbReference type="Pfam" id="PF26180"/>
    </source>
</evidence>
<dbReference type="InterPro" id="IPR058920">
    <property type="entry name" value="PAP-OAS1-bd-rel"/>
</dbReference>
<dbReference type="Proteomes" id="UP000289340">
    <property type="component" value="Chromosome 6"/>
</dbReference>
<dbReference type="Pfam" id="PF01909">
    <property type="entry name" value="NTP_transf_2"/>
    <property type="match status" value="1"/>
</dbReference>
<dbReference type="InterPro" id="IPR043519">
    <property type="entry name" value="NT_sf"/>
</dbReference>
<dbReference type="Gene3D" id="3.30.460.10">
    <property type="entry name" value="Beta Polymerase, domain 2"/>
    <property type="match status" value="1"/>
</dbReference>
<gene>
    <name evidence="3" type="ORF">D0Y65_014519</name>
</gene>